<evidence type="ECO:0000256" key="1">
    <source>
        <dbReference type="SAM" id="MobiDB-lite"/>
    </source>
</evidence>
<protein>
    <submittedName>
        <fullName evidence="2">Uncharacterized protein</fullName>
    </submittedName>
</protein>
<dbReference type="EMBL" id="KR560069">
    <property type="protein sequence ID" value="AKO61742.1"/>
    <property type="molecule type" value="Genomic_DNA"/>
</dbReference>
<keyword evidence="3" id="KW-1185">Reference proteome</keyword>
<proteinExistence type="predicted"/>
<dbReference type="GeneID" id="65066663"/>
<dbReference type="Proteomes" id="UP000224291">
    <property type="component" value="Segment"/>
</dbReference>
<feature type="region of interest" description="Disordered" evidence="1">
    <location>
        <begin position="1"/>
        <end position="21"/>
    </location>
</feature>
<reference evidence="2 3" key="1">
    <citation type="submission" date="2015-05" db="EMBL/GenBank/DDBJ databases">
        <authorList>
            <person name="Liu X."/>
            <person name="Tong Y."/>
            <person name="Huang Y."/>
            <person name="Fan H."/>
            <person name="An X."/>
            <person name="Mi Z."/>
            <person name="Zhang Z."/>
        </authorList>
    </citation>
    <scope>NUCLEOTIDE SEQUENCE [LARGE SCALE GENOMIC DNA]</scope>
</reference>
<dbReference type="RefSeq" id="YP_010077935.1">
    <property type="nucleotide sequence ID" value="NC_054952.1"/>
</dbReference>
<evidence type="ECO:0000313" key="3">
    <source>
        <dbReference type="Proteomes" id="UP000224291"/>
    </source>
</evidence>
<dbReference type="KEGG" id="vg:65066663"/>
<sequence>MNSIFGEFAAPRDNKMPRQGNDPLVALVESASAKKLIPDTWYVSFHEYGKEIYKIGIQESKTITNRTQAIDAAYKAAEMRGLGGTVQGKSVKFKVEHRRYDPSTKKSVVIPD</sequence>
<accession>A0A0H4IP42</accession>
<evidence type="ECO:0000313" key="2">
    <source>
        <dbReference type="EMBL" id="AKO61742.1"/>
    </source>
</evidence>
<organism evidence="2 3">
    <name type="scientific">Stenotrophomonas phage IME-SM1</name>
    <dbReference type="NCBI Taxonomy" id="1654717"/>
    <lineage>
        <taxon>Viruses</taxon>
        <taxon>Duplodnaviria</taxon>
        <taxon>Heunggongvirae</taxon>
        <taxon>Uroviricota</taxon>
        <taxon>Caudoviricetes</taxon>
        <taxon>Menderavirus</taxon>
        <taxon>Menderavirus IMESM1</taxon>
    </lineage>
</organism>
<name>A0A0H4IP42_9CAUD</name>